<comment type="caution">
    <text evidence="1">The sequence shown here is derived from an EMBL/GenBank/DDBJ whole genome shotgun (WGS) entry which is preliminary data.</text>
</comment>
<gene>
    <name evidence="1" type="ORF">P43SY_000136</name>
</gene>
<name>A0AAD5L6Z0_PYTIN</name>
<proteinExistence type="predicted"/>
<evidence type="ECO:0000313" key="2">
    <source>
        <dbReference type="Proteomes" id="UP001209570"/>
    </source>
</evidence>
<dbReference type="Proteomes" id="UP001209570">
    <property type="component" value="Unassembled WGS sequence"/>
</dbReference>
<dbReference type="EMBL" id="JAKCXM010000939">
    <property type="protein sequence ID" value="KAJ0391603.1"/>
    <property type="molecule type" value="Genomic_DNA"/>
</dbReference>
<accession>A0AAD5L6Z0</accession>
<reference evidence="1" key="1">
    <citation type="submission" date="2021-12" db="EMBL/GenBank/DDBJ databases">
        <title>Prjna785345.</title>
        <authorList>
            <person name="Rujirawat T."/>
            <person name="Krajaejun T."/>
        </authorList>
    </citation>
    <scope>NUCLEOTIDE SEQUENCE</scope>
    <source>
        <strain evidence="1">Pi057C3</strain>
    </source>
</reference>
<protein>
    <submittedName>
        <fullName evidence="1">Uncharacterized protein</fullName>
    </submittedName>
</protein>
<organism evidence="1 2">
    <name type="scientific">Pythium insidiosum</name>
    <name type="common">Pythiosis disease agent</name>
    <dbReference type="NCBI Taxonomy" id="114742"/>
    <lineage>
        <taxon>Eukaryota</taxon>
        <taxon>Sar</taxon>
        <taxon>Stramenopiles</taxon>
        <taxon>Oomycota</taxon>
        <taxon>Peronosporomycetes</taxon>
        <taxon>Pythiales</taxon>
        <taxon>Pythiaceae</taxon>
        <taxon>Pythium</taxon>
    </lineage>
</organism>
<evidence type="ECO:0000313" key="1">
    <source>
        <dbReference type="EMBL" id="KAJ0391603.1"/>
    </source>
</evidence>
<dbReference type="AlphaFoldDB" id="A0AAD5L6Z0"/>
<keyword evidence="2" id="KW-1185">Reference proteome</keyword>
<sequence>MLRVYVQNHFYQEELQVHIRLEFPDAKRTSISTISRALNFDLGLTRKVLARAARECVPQEVANCKAKLAAIYSFPE</sequence>